<dbReference type="SUPFAM" id="SSF51261">
    <property type="entry name" value="Duplicated hybrid motif"/>
    <property type="match status" value="1"/>
</dbReference>
<evidence type="ECO:0000313" key="6">
    <source>
        <dbReference type="Proteomes" id="UP001154420"/>
    </source>
</evidence>
<dbReference type="EMBL" id="QZDT01000022">
    <property type="protein sequence ID" value="NBJ93650.1"/>
    <property type="molecule type" value="Genomic_DNA"/>
</dbReference>
<accession>A0A9X5BGU6</accession>
<evidence type="ECO:0000256" key="1">
    <source>
        <dbReference type="SAM" id="MobiDB-lite"/>
    </source>
</evidence>
<sequence>MTGIFIHILNMSMTASFVILVVMFLRLLLKHAPRIFSYFLWIVVFIRLLCPVSVEMDWGVIPYARLMEAGAGLAMDTWNDEGKQVEGSWQISEAAGEGNGETETDTGKEEINKKPIEVNRNTTLFKEKEGVKPDRGMIWFGASILWLAGCAAFVLYGTVNYGRWMLKLKGCKDQYGYPPVIISEEIREPFVAGWIKPAIYLPANLTGDQQKMVMEHEKIHILRKDYLIKPAAYLALCIHWFNPLVWLAFYFMEQDMETACDEAVLKRIGYENKKAYAHTLLLFLREQERCRKPGCPIAFGENSVKTRIENVVKQKAVKPWVMAVISVVIAAAAALLLVDGRWKLQVSVEEKETPQKGYEEENLAGDEAGTIDLLPAEQIFYEDIPSESMEITTHEYFTSDSGEDTPEKDDVTEHTYYAGVIDSYEVLLRQDKEPGQITGYHVPVEVISISNDYGYREHPVTQEKLFHSGVDFAAEEGTSVNAAEDGTVFETGWDDNCGNYVILLHENGEMTYYANCGEILAQDGQEVKQGEQIATVGNSGKSTGPHLHFALSRDGRYIEPIWIDEMAE</sequence>
<dbReference type="Gene3D" id="2.70.70.10">
    <property type="entry name" value="Glucose Permease (Domain IIA)"/>
    <property type="match status" value="1"/>
</dbReference>
<dbReference type="InterPro" id="IPR050570">
    <property type="entry name" value="Cell_wall_metabolism_enzyme"/>
</dbReference>
<dbReference type="Pfam" id="PF05569">
    <property type="entry name" value="Peptidase_M56"/>
    <property type="match status" value="1"/>
</dbReference>
<feature type="transmembrane region" description="Helical" evidence="2">
    <location>
        <begin position="6"/>
        <end position="28"/>
    </location>
</feature>
<dbReference type="CDD" id="cd12797">
    <property type="entry name" value="M23_peptidase"/>
    <property type="match status" value="1"/>
</dbReference>
<feature type="region of interest" description="Disordered" evidence="1">
    <location>
        <begin position="93"/>
        <end position="113"/>
    </location>
</feature>
<name>A0A9X5BGU6_9FIRM</name>
<dbReference type="Pfam" id="PF01551">
    <property type="entry name" value="Peptidase_M23"/>
    <property type="match status" value="1"/>
</dbReference>
<protein>
    <submittedName>
        <fullName evidence="5">Uncharacterized protein</fullName>
    </submittedName>
</protein>
<dbReference type="Proteomes" id="UP001154420">
    <property type="component" value="Unassembled WGS sequence"/>
</dbReference>
<evidence type="ECO:0000259" key="4">
    <source>
        <dbReference type="Pfam" id="PF05569"/>
    </source>
</evidence>
<evidence type="ECO:0000313" key="5">
    <source>
        <dbReference type="EMBL" id="NBJ93650.1"/>
    </source>
</evidence>
<keyword evidence="2" id="KW-1133">Transmembrane helix</keyword>
<organism evidence="5 6">
    <name type="scientific">Parablautia muri</name>
    <dbReference type="NCBI Taxonomy" id="2320879"/>
    <lineage>
        <taxon>Bacteria</taxon>
        <taxon>Bacillati</taxon>
        <taxon>Bacillota</taxon>
        <taxon>Clostridia</taxon>
        <taxon>Lachnospirales</taxon>
        <taxon>Lachnospiraceae</taxon>
        <taxon>Parablautia</taxon>
    </lineage>
</organism>
<dbReference type="InterPro" id="IPR011055">
    <property type="entry name" value="Dup_hybrid_motif"/>
</dbReference>
<dbReference type="GO" id="GO:0004222">
    <property type="term" value="F:metalloendopeptidase activity"/>
    <property type="evidence" value="ECO:0007669"/>
    <property type="project" value="TreeGrafter"/>
</dbReference>
<feature type="transmembrane region" description="Helical" evidence="2">
    <location>
        <begin position="35"/>
        <end position="54"/>
    </location>
</feature>
<feature type="transmembrane region" description="Helical" evidence="2">
    <location>
        <begin position="137"/>
        <end position="159"/>
    </location>
</feature>
<reference evidence="5" key="1">
    <citation type="submission" date="2018-09" db="EMBL/GenBank/DDBJ databases">
        <title>Murine metabolic-syndrome-specific gut microbial biobank.</title>
        <authorList>
            <person name="Liu C."/>
        </authorList>
    </citation>
    <scope>NUCLEOTIDE SEQUENCE</scope>
    <source>
        <strain evidence="5">D42-62</strain>
    </source>
</reference>
<dbReference type="PANTHER" id="PTHR21666:SF270">
    <property type="entry name" value="MUREIN HYDROLASE ACTIVATOR ENVC"/>
    <property type="match status" value="1"/>
</dbReference>
<feature type="domain" description="Peptidase M56" evidence="4">
    <location>
        <begin position="8"/>
        <end position="310"/>
    </location>
</feature>
<proteinExistence type="predicted"/>
<keyword evidence="2" id="KW-0812">Transmembrane</keyword>
<dbReference type="AlphaFoldDB" id="A0A9X5BGU6"/>
<dbReference type="InterPro" id="IPR016047">
    <property type="entry name" value="M23ase_b-sheet_dom"/>
</dbReference>
<feature type="transmembrane region" description="Helical" evidence="2">
    <location>
        <begin position="320"/>
        <end position="338"/>
    </location>
</feature>
<dbReference type="CDD" id="cd07341">
    <property type="entry name" value="M56_BlaR1_MecR1_like"/>
    <property type="match status" value="1"/>
</dbReference>
<evidence type="ECO:0000256" key="2">
    <source>
        <dbReference type="SAM" id="Phobius"/>
    </source>
</evidence>
<dbReference type="InterPro" id="IPR008756">
    <property type="entry name" value="Peptidase_M56"/>
</dbReference>
<dbReference type="OrthoDB" id="9804799at2"/>
<keyword evidence="6" id="KW-1185">Reference proteome</keyword>
<gene>
    <name evidence="5" type="ORF">D5281_13870</name>
</gene>
<evidence type="ECO:0000259" key="3">
    <source>
        <dbReference type="Pfam" id="PF01551"/>
    </source>
</evidence>
<feature type="domain" description="M23ase beta-sheet core" evidence="3">
    <location>
        <begin position="466"/>
        <end position="560"/>
    </location>
</feature>
<feature type="transmembrane region" description="Helical" evidence="2">
    <location>
        <begin position="231"/>
        <end position="252"/>
    </location>
</feature>
<comment type="caution">
    <text evidence="5">The sequence shown here is derived from an EMBL/GenBank/DDBJ whole genome shotgun (WGS) entry which is preliminary data.</text>
</comment>
<keyword evidence="2" id="KW-0472">Membrane</keyword>
<dbReference type="PANTHER" id="PTHR21666">
    <property type="entry name" value="PEPTIDASE-RELATED"/>
    <property type="match status" value="1"/>
</dbReference>
<dbReference type="RefSeq" id="WP_160560725.1">
    <property type="nucleotide sequence ID" value="NZ_QZDT01000022.1"/>
</dbReference>